<name>A0ABD2NFJ4_9CUCU</name>
<reference evidence="1 2" key="1">
    <citation type="journal article" date="2021" name="BMC Biol.">
        <title>Horizontally acquired antibacterial genes associated with adaptive radiation of ladybird beetles.</title>
        <authorList>
            <person name="Li H.S."/>
            <person name="Tang X.F."/>
            <person name="Huang Y.H."/>
            <person name="Xu Z.Y."/>
            <person name="Chen M.L."/>
            <person name="Du X.Y."/>
            <person name="Qiu B.Y."/>
            <person name="Chen P.T."/>
            <person name="Zhang W."/>
            <person name="Slipinski A."/>
            <person name="Escalona H.E."/>
            <person name="Waterhouse R.M."/>
            <person name="Zwick A."/>
            <person name="Pang H."/>
        </authorList>
    </citation>
    <scope>NUCLEOTIDE SEQUENCE [LARGE SCALE GENOMIC DNA]</scope>
    <source>
        <strain evidence="1">SYSU2018</strain>
    </source>
</reference>
<comment type="caution">
    <text evidence="1">The sequence shown here is derived from an EMBL/GenBank/DDBJ whole genome shotgun (WGS) entry which is preliminary data.</text>
</comment>
<protein>
    <submittedName>
        <fullName evidence="1">Uncharacterized protein</fullName>
    </submittedName>
</protein>
<organism evidence="1 2">
    <name type="scientific">Cryptolaemus montrouzieri</name>
    <dbReference type="NCBI Taxonomy" id="559131"/>
    <lineage>
        <taxon>Eukaryota</taxon>
        <taxon>Metazoa</taxon>
        <taxon>Ecdysozoa</taxon>
        <taxon>Arthropoda</taxon>
        <taxon>Hexapoda</taxon>
        <taxon>Insecta</taxon>
        <taxon>Pterygota</taxon>
        <taxon>Neoptera</taxon>
        <taxon>Endopterygota</taxon>
        <taxon>Coleoptera</taxon>
        <taxon>Polyphaga</taxon>
        <taxon>Cucujiformia</taxon>
        <taxon>Coccinelloidea</taxon>
        <taxon>Coccinellidae</taxon>
        <taxon>Scymninae</taxon>
        <taxon>Scymnini</taxon>
        <taxon>Cryptolaemus</taxon>
    </lineage>
</organism>
<proteinExistence type="predicted"/>
<gene>
    <name evidence="1" type="ORF">HHI36_012823</name>
</gene>
<accession>A0ABD2NFJ4</accession>
<evidence type="ECO:0000313" key="1">
    <source>
        <dbReference type="EMBL" id="KAL3277477.1"/>
    </source>
</evidence>
<dbReference type="EMBL" id="JABFTP020000103">
    <property type="protein sequence ID" value="KAL3277477.1"/>
    <property type="molecule type" value="Genomic_DNA"/>
</dbReference>
<keyword evidence="2" id="KW-1185">Reference proteome</keyword>
<dbReference type="AlphaFoldDB" id="A0ABD2NFJ4"/>
<evidence type="ECO:0000313" key="2">
    <source>
        <dbReference type="Proteomes" id="UP001516400"/>
    </source>
</evidence>
<sequence length="149" mass="17197">MLRYRMLSCSCDKFCDCYNLKTYYSLPKRETEVDIPTSDVEEPLTDITNIIASTKGFYETFSTSEDEDDQPIFNLRKSGNTTQGTSHDLPVNKIYPLLINNGTYLLIRVESEGKVEYTYLGVPTSEVDQDEDGRCFINLLMILENYLNW</sequence>
<dbReference type="Proteomes" id="UP001516400">
    <property type="component" value="Unassembled WGS sequence"/>
</dbReference>